<reference evidence="1 2" key="1">
    <citation type="submission" date="2019-01" db="EMBL/GenBank/DDBJ databases">
        <title>Zoogloea oleivorans genome sequencing and assembly.</title>
        <authorList>
            <person name="Tancsics A."/>
            <person name="Farkas M."/>
            <person name="Kriszt B."/>
            <person name="Maroti G."/>
            <person name="Horvath B."/>
        </authorList>
    </citation>
    <scope>NUCLEOTIDE SEQUENCE [LARGE SCALE GENOMIC DNA]</scope>
    <source>
        <strain evidence="1 2">Buc</strain>
    </source>
</reference>
<proteinExistence type="predicted"/>
<dbReference type="RefSeq" id="WP_222862091.1">
    <property type="nucleotide sequence ID" value="NZ_SDKK01000005.1"/>
</dbReference>
<dbReference type="EMBL" id="SDKK01000005">
    <property type="protein sequence ID" value="TYC60283.1"/>
    <property type="molecule type" value="Genomic_DNA"/>
</dbReference>
<protein>
    <recommendedName>
        <fullName evidence="3">Integrase</fullName>
    </recommendedName>
</protein>
<dbReference type="AlphaFoldDB" id="A0A6C2D396"/>
<evidence type="ECO:0000313" key="1">
    <source>
        <dbReference type="EMBL" id="TYC60283.1"/>
    </source>
</evidence>
<sequence length="621" mass="69664">MDNITLFVPKDELSALAQIEGFISYAKSNYMGVIGLKSVDFDSLVWSIDLQFLGGKRAKMAHVKFTKHGTKSPRGLVEPSADILIQEPFLSFFKAVFLHRLVHSKTQALSDMLTVIKVLHHVVCQRLGERAHPSLVLRSDFIAADIVLEKLAPESAYRRAVGLSVFLDLMNDNFLFAKPVSWKNQRDKPIEMRLDISDESEKRRVEKMPSMKAVVSLIQMAMWALDGELYMKIPVDLTANAEWSFDRKREYCDEKDGPVILGMALGALGLNCRITELALMPFNAESFTLAKGELDSDGIAEDEDRFALRWKPVKGGAPMVKPFSRELAGFAKLIVGKLKRLSEQPRRVAKHYECNPSVLYLPPELEYIRKCTWLTEMDASKLVGIDVGSLDVWCERNLVRRKRGGSGEGGEEVLCEFSSLENALLEKLPKGFPYAFGGVKYSDLMFCCFHNQTHTGRGTCKLIPSRFRQDTFEHVLTERKTVEAHCSVFEKYGFYEDDGAKIDVTTHEFRHFWQSQLKKAGVSELIAAYAAGRADIKHNEAYDLLKPREVAGMSFDIIDKSKESVFELSALAIAHEVLGSVIDRETSGRSAVVSFSKNAIVTFDGDSGVLNFQGWAVSSLK</sequence>
<organism evidence="1 2">
    <name type="scientific">Zoogloea oleivorans</name>
    <dbReference type="NCBI Taxonomy" id="1552750"/>
    <lineage>
        <taxon>Bacteria</taxon>
        <taxon>Pseudomonadati</taxon>
        <taxon>Pseudomonadota</taxon>
        <taxon>Betaproteobacteria</taxon>
        <taxon>Rhodocyclales</taxon>
        <taxon>Zoogloeaceae</taxon>
        <taxon>Zoogloea</taxon>
    </lineage>
</organism>
<dbReference type="InterPro" id="IPR011010">
    <property type="entry name" value="DNA_brk_join_enz"/>
</dbReference>
<dbReference type="Proteomes" id="UP000389128">
    <property type="component" value="Unassembled WGS sequence"/>
</dbReference>
<accession>A0A6C2D396</accession>
<keyword evidence="2" id="KW-1185">Reference proteome</keyword>
<dbReference type="GO" id="GO:0003677">
    <property type="term" value="F:DNA binding"/>
    <property type="evidence" value="ECO:0007669"/>
    <property type="project" value="InterPro"/>
</dbReference>
<feature type="non-terminal residue" evidence="1">
    <location>
        <position position="621"/>
    </location>
</feature>
<name>A0A6C2D396_9RHOO</name>
<gene>
    <name evidence="1" type="ORF">ETQ85_07245</name>
</gene>
<evidence type="ECO:0000313" key="2">
    <source>
        <dbReference type="Proteomes" id="UP000389128"/>
    </source>
</evidence>
<evidence type="ECO:0008006" key="3">
    <source>
        <dbReference type="Google" id="ProtNLM"/>
    </source>
</evidence>
<comment type="caution">
    <text evidence="1">The sequence shown here is derived from an EMBL/GenBank/DDBJ whole genome shotgun (WGS) entry which is preliminary data.</text>
</comment>
<dbReference type="SUPFAM" id="SSF56349">
    <property type="entry name" value="DNA breaking-rejoining enzymes"/>
    <property type="match status" value="1"/>
</dbReference>